<organism evidence="2 3">
    <name type="scientific">Cellulomonas wangleii</name>
    <dbReference type="NCBI Taxonomy" id="2816956"/>
    <lineage>
        <taxon>Bacteria</taxon>
        <taxon>Bacillati</taxon>
        <taxon>Actinomycetota</taxon>
        <taxon>Actinomycetes</taxon>
        <taxon>Micrococcales</taxon>
        <taxon>Cellulomonadaceae</taxon>
        <taxon>Cellulomonas</taxon>
    </lineage>
</organism>
<evidence type="ECO:0000313" key="3">
    <source>
        <dbReference type="Proteomes" id="UP000677804"/>
    </source>
</evidence>
<protein>
    <submittedName>
        <fullName evidence="2">Uncharacterized protein</fullName>
    </submittedName>
</protein>
<feature type="transmembrane region" description="Helical" evidence="1">
    <location>
        <begin position="38"/>
        <end position="57"/>
    </location>
</feature>
<keyword evidence="1" id="KW-1133">Transmembrane helix</keyword>
<keyword evidence="3" id="KW-1185">Reference proteome</keyword>
<evidence type="ECO:0000256" key="1">
    <source>
        <dbReference type="SAM" id="Phobius"/>
    </source>
</evidence>
<dbReference type="EMBL" id="CP074405">
    <property type="protein sequence ID" value="QVI61268.1"/>
    <property type="molecule type" value="Genomic_DNA"/>
</dbReference>
<keyword evidence="1" id="KW-0472">Membrane</keyword>
<reference evidence="2 3" key="1">
    <citation type="submission" date="2021-05" db="EMBL/GenBank/DDBJ databases">
        <title>Novel species in genus Cellulomonas.</title>
        <authorList>
            <person name="Zhang G."/>
        </authorList>
    </citation>
    <scope>NUCLEOTIDE SEQUENCE [LARGE SCALE GENOMIC DNA]</scope>
    <source>
        <strain evidence="3">zg-ZUI222</strain>
    </source>
</reference>
<proteinExistence type="predicted"/>
<dbReference type="RefSeq" id="WP_207338872.1">
    <property type="nucleotide sequence ID" value="NZ_CP074405.1"/>
</dbReference>
<evidence type="ECO:0000313" key="2">
    <source>
        <dbReference type="EMBL" id="QVI61268.1"/>
    </source>
</evidence>
<gene>
    <name evidence="2" type="ORF">KG103_12310</name>
</gene>
<sequence length="58" mass="6437">MEFVVIAAGVVMVVLTLVDVRRRTADRTVLEAWANPSALRSVSLVVFLGLLLLWRLAE</sequence>
<accession>A0ABX8D1A6</accession>
<dbReference type="Proteomes" id="UP000677804">
    <property type="component" value="Chromosome"/>
</dbReference>
<keyword evidence="1" id="KW-0812">Transmembrane</keyword>
<name>A0ABX8D1A6_9CELL</name>